<organism evidence="1">
    <name type="scientific">Arundo donax</name>
    <name type="common">Giant reed</name>
    <name type="synonym">Donax arundinaceus</name>
    <dbReference type="NCBI Taxonomy" id="35708"/>
    <lineage>
        <taxon>Eukaryota</taxon>
        <taxon>Viridiplantae</taxon>
        <taxon>Streptophyta</taxon>
        <taxon>Embryophyta</taxon>
        <taxon>Tracheophyta</taxon>
        <taxon>Spermatophyta</taxon>
        <taxon>Magnoliopsida</taxon>
        <taxon>Liliopsida</taxon>
        <taxon>Poales</taxon>
        <taxon>Poaceae</taxon>
        <taxon>PACMAD clade</taxon>
        <taxon>Arundinoideae</taxon>
        <taxon>Arundineae</taxon>
        <taxon>Arundo</taxon>
    </lineage>
</organism>
<protein>
    <submittedName>
        <fullName evidence="1">Uncharacterized protein</fullName>
    </submittedName>
</protein>
<reference evidence="1" key="2">
    <citation type="journal article" date="2015" name="Data Brief">
        <title>Shoot transcriptome of the giant reed, Arundo donax.</title>
        <authorList>
            <person name="Barrero R.A."/>
            <person name="Guerrero F.D."/>
            <person name="Moolhuijzen P."/>
            <person name="Goolsby J.A."/>
            <person name="Tidwell J."/>
            <person name="Bellgard S.E."/>
            <person name="Bellgard M.I."/>
        </authorList>
    </citation>
    <scope>NUCLEOTIDE SEQUENCE</scope>
    <source>
        <tissue evidence="1">Shoot tissue taken approximately 20 cm above the soil surface</tissue>
    </source>
</reference>
<accession>A0A0A9GZ43</accession>
<dbReference type="AlphaFoldDB" id="A0A0A9GZ43"/>
<evidence type="ECO:0000313" key="1">
    <source>
        <dbReference type="EMBL" id="JAE30245.1"/>
    </source>
</evidence>
<reference evidence="1" key="1">
    <citation type="submission" date="2014-09" db="EMBL/GenBank/DDBJ databases">
        <authorList>
            <person name="Magalhaes I.L.F."/>
            <person name="Oliveira U."/>
            <person name="Santos F.R."/>
            <person name="Vidigal T.H.D.A."/>
            <person name="Brescovit A.D."/>
            <person name="Santos A.J."/>
        </authorList>
    </citation>
    <scope>NUCLEOTIDE SEQUENCE</scope>
    <source>
        <tissue evidence="1">Shoot tissue taken approximately 20 cm above the soil surface</tissue>
    </source>
</reference>
<sequence>MSSEFQLMSRSQVHNNHNIKCHQKYDFPLMLQSVKGVHNCLAKCIVVEEKGRNVASCYPPDFGAWPCLLELHD</sequence>
<proteinExistence type="predicted"/>
<dbReference type="EMBL" id="GBRH01167651">
    <property type="protein sequence ID" value="JAE30245.1"/>
    <property type="molecule type" value="Transcribed_RNA"/>
</dbReference>
<name>A0A0A9GZ43_ARUDO</name>